<reference evidence="3 5" key="1">
    <citation type="submission" date="2019-06" db="EMBL/GenBank/DDBJ databases">
        <title>Mycoplasma nasistruthionis sp. nov. str Ms03.</title>
        <authorList>
            <person name="Botes A."/>
        </authorList>
    </citation>
    <scope>NUCLEOTIDE SEQUENCE [LARGE SCALE GENOMIC DNA]</scope>
    <source>
        <strain evidence="3 5">Ms03</strain>
    </source>
</reference>
<keyword evidence="1" id="KW-0472">Membrane</keyword>
<evidence type="ECO:0000313" key="3">
    <source>
        <dbReference type="EMBL" id="QDF64842.1"/>
    </source>
</evidence>
<feature type="transmembrane region" description="Helical" evidence="1">
    <location>
        <begin position="126"/>
        <end position="153"/>
    </location>
</feature>
<dbReference type="AlphaFoldDB" id="A0A4Y6I659"/>
<sequence>MNKLNQQISNKFKIFNKKLAFNIFKIAFILWIITTLLISGTILPWKIIIPNSNYELPIVARIVISVLSPIIIFSWFSILVWKNKVSIYKFANFIFITGVFATLFWIPTTSSTTETTSNGEISSYSINWILFKLDVLVVFIIYAALYFTSLVLLNSQTLAILRSKFKKEQKSFLENSNSQNDVENQSNQQIDI</sequence>
<feature type="transmembrane region" description="Helical" evidence="1">
    <location>
        <begin position="20"/>
        <end position="38"/>
    </location>
</feature>
<reference evidence="2 4" key="2">
    <citation type="submission" date="2019-06" db="EMBL/GenBank/DDBJ databases">
        <title>Mycoplasma sp. 2F1A isolated from ostrich.</title>
        <authorList>
            <person name="Spergser J."/>
        </authorList>
    </citation>
    <scope>NUCLEOTIDE SEQUENCE [LARGE SCALE GENOMIC DNA]</scope>
    <source>
        <strain evidence="2 4">2F1A</strain>
    </source>
</reference>
<accession>A0A5B7XUK0</accession>
<evidence type="ECO:0000313" key="2">
    <source>
        <dbReference type="EMBL" id="QCZ36549.1"/>
    </source>
</evidence>
<dbReference type="Proteomes" id="UP000315201">
    <property type="component" value="Chromosome"/>
</dbReference>
<evidence type="ECO:0000313" key="5">
    <source>
        <dbReference type="Proteomes" id="UP000315201"/>
    </source>
</evidence>
<name>A0A4Y6I659_9MOLU</name>
<keyword evidence="1" id="KW-0812">Transmembrane</keyword>
<dbReference type="KEGG" id="mnh:FG904_00760"/>
<dbReference type="OrthoDB" id="9913090at2"/>
<dbReference type="EMBL" id="CP040825">
    <property type="protein sequence ID" value="QCZ36549.1"/>
    <property type="molecule type" value="Genomic_DNA"/>
</dbReference>
<proteinExistence type="predicted"/>
<protein>
    <submittedName>
        <fullName evidence="3">Uncharacterized protein</fullName>
    </submittedName>
</protein>
<feature type="transmembrane region" description="Helical" evidence="1">
    <location>
        <begin position="58"/>
        <end position="80"/>
    </location>
</feature>
<keyword evidence="5" id="KW-1185">Reference proteome</keyword>
<dbReference type="EMBL" id="CP041147">
    <property type="protein sequence ID" value="QDF64842.1"/>
    <property type="molecule type" value="Genomic_DNA"/>
</dbReference>
<accession>A0A4Y6I659</accession>
<keyword evidence="1" id="KW-1133">Transmembrane helix</keyword>
<evidence type="ECO:0000313" key="4">
    <source>
        <dbReference type="Proteomes" id="UP000305457"/>
    </source>
</evidence>
<organism evidence="3 5">
    <name type="scientific">Mycoplasma nasistruthionis</name>
    <dbReference type="NCBI Taxonomy" id="353852"/>
    <lineage>
        <taxon>Bacteria</taxon>
        <taxon>Bacillati</taxon>
        <taxon>Mycoplasmatota</taxon>
        <taxon>Mollicutes</taxon>
        <taxon>Mycoplasmataceae</taxon>
        <taxon>Mycoplasma</taxon>
    </lineage>
</organism>
<dbReference type="Proteomes" id="UP000305457">
    <property type="component" value="Chromosome"/>
</dbReference>
<dbReference type="RefSeq" id="WP_139592032.1">
    <property type="nucleotide sequence ID" value="NZ_CP040825.1"/>
</dbReference>
<feature type="transmembrane region" description="Helical" evidence="1">
    <location>
        <begin position="87"/>
        <end position="106"/>
    </location>
</feature>
<evidence type="ECO:0000256" key="1">
    <source>
        <dbReference type="SAM" id="Phobius"/>
    </source>
</evidence>
<gene>
    <name evidence="2" type="ORF">FG904_00760</name>
    <name evidence="3" type="ORF">FIV53_00750</name>
</gene>